<name>A0A7X6KUZ6_9CELL</name>
<accession>A0A7X6KUZ6</accession>
<proteinExistence type="predicted"/>
<dbReference type="PROSITE" id="PS51257">
    <property type="entry name" value="PROKAR_LIPOPROTEIN"/>
    <property type="match status" value="1"/>
</dbReference>
<dbReference type="SMART" id="SM00062">
    <property type="entry name" value="PBPb"/>
    <property type="match status" value="1"/>
</dbReference>
<dbReference type="SUPFAM" id="SSF53850">
    <property type="entry name" value="Periplasmic binding protein-like II"/>
    <property type="match status" value="1"/>
</dbReference>
<sequence length="272" mass="28320">MRTRSALLPLAASAALLLAACSSGGDDTSGGDASSGGVQLVNDGQLTMCTNPPFEPFEYEDGGEIVGLDPAIVGEVAEDLGVELNVKATPFEGIQSGVDLNTGNCDIVASGISITPERQNKFDFSEPYFDADLGLLVAEGSDIDSEEALEGKSIAVQQATTGDDWVQEQGLNAVQFEDLGLQIQALKTGQVDAVINDIAVLGPYISEGLEVTATFTTGDQYGFGVKKGNTALLDQVNATLDRIHSDGTYDEIYTEFIGQAPVDAASPSASDN</sequence>
<feature type="domain" description="Solute-binding protein family 3/N-terminal" evidence="3">
    <location>
        <begin position="45"/>
        <end position="260"/>
    </location>
</feature>
<keyword evidence="5" id="KW-1185">Reference proteome</keyword>
<comment type="caution">
    <text evidence="4">The sequence shown here is derived from an EMBL/GenBank/DDBJ whole genome shotgun (WGS) entry which is preliminary data.</text>
</comment>
<dbReference type="RefSeq" id="WP_168629865.1">
    <property type="nucleotide sequence ID" value="NZ_BONL01000016.1"/>
</dbReference>
<dbReference type="Proteomes" id="UP000581206">
    <property type="component" value="Unassembled WGS sequence"/>
</dbReference>
<keyword evidence="1 2" id="KW-0732">Signal</keyword>
<evidence type="ECO:0000313" key="5">
    <source>
        <dbReference type="Proteomes" id="UP000581206"/>
    </source>
</evidence>
<evidence type="ECO:0000256" key="2">
    <source>
        <dbReference type="SAM" id="SignalP"/>
    </source>
</evidence>
<dbReference type="InterPro" id="IPR001638">
    <property type="entry name" value="Solute-binding_3/MltF_N"/>
</dbReference>
<evidence type="ECO:0000259" key="3">
    <source>
        <dbReference type="SMART" id="SM00062"/>
    </source>
</evidence>
<dbReference type="PANTHER" id="PTHR35936:SF17">
    <property type="entry name" value="ARGININE-BINDING EXTRACELLULAR PROTEIN ARTP"/>
    <property type="match status" value="1"/>
</dbReference>
<feature type="signal peptide" evidence="2">
    <location>
        <begin position="1"/>
        <end position="25"/>
    </location>
</feature>
<gene>
    <name evidence="4" type="ORF">HGA03_08810</name>
</gene>
<dbReference type="Gene3D" id="3.40.190.10">
    <property type="entry name" value="Periplasmic binding protein-like II"/>
    <property type="match status" value="2"/>
</dbReference>
<evidence type="ECO:0000313" key="4">
    <source>
        <dbReference type="EMBL" id="NKY22761.1"/>
    </source>
</evidence>
<dbReference type="AlphaFoldDB" id="A0A7X6KUZ6"/>
<dbReference type="PANTHER" id="PTHR35936">
    <property type="entry name" value="MEMBRANE-BOUND LYTIC MUREIN TRANSGLYCOSYLASE F"/>
    <property type="match status" value="1"/>
</dbReference>
<dbReference type="Pfam" id="PF00497">
    <property type="entry name" value="SBP_bac_3"/>
    <property type="match status" value="1"/>
</dbReference>
<protein>
    <submittedName>
        <fullName evidence="4">Transporter substrate-binding domain-containing protein</fullName>
    </submittedName>
</protein>
<feature type="chain" id="PRO_5031164852" evidence="2">
    <location>
        <begin position="26"/>
        <end position="272"/>
    </location>
</feature>
<organism evidence="4 5">
    <name type="scientific">Cellulomonas denverensis</name>
    <dbReference type="NCBI Taxonomy" id="264297"/>
    <lineage>
        <taxon>Bacteria</taxon>
        <taxon>Bacillati</taxon>
        <taxon>Actinomycetota</taxon>
        <taxon>Actinomycetes</taxon>
        <taxon>Micrococcales</taxon>
        <taxon>Cellulomonadaceae</taxon>
        <taxon>Cellulomonas</taxon>
    </lineage>
</organism>
<dbReference type="EMBL" id="JAAXOX010000003">
    <property type="protein sequence ID" value="NKY22761.1"/>
    <property type="molecule type" value="Genomic_DNA"/>
</dbReference>
<evidence type="ECO:0000256" key="1">
    <source>
        <dbReference type="ARBA" id="ARBA00022729"/>
    </source>
</evidence>
<reference evidence="4 5" key="1">
    <citation type="submission" date="2020-04" db="EMBL/GenBank/DDBJ databases">
        <title>MicrobeNet Type strains.</title>
        <authorList>
            <person name="Nicholson A.C."/>
        </authorList>
    </citation>
    <scope>NUCLEOTIDE SEQUENCE [LARGE SCALE GENOMIC DNA]</scope>
    <source>
        <strain evidence="4 5">ATCC BAA-788</strain>
    </source>
</reference>